<evidence type="ECO:0000313" key="2">
    <source>
        <dbReference type="EMBL" id="EPQ67312.1"/>
    </source>
</evidence>
<protein>
    <submittedName>
        <fullName evidence="3">BgtAc-30061</fullName>
    </submittedName>
</protein>
<sequence length="79" mass="8920">MEMDFINYDGPTGDPFSEPTSTGPFQKILPESVYSVITHAKEEESMFERISALIDKQDSEATPTLFHRPRVPEPMGTFP</sequence>
<evidence type="ECO:0000313" key="4">
    <source>
        <dbReference type="Proteomes" id="UP000053110"/>
    </source>
</evidence>
<evidence type="ECO:0000313" key="3">
    <source>
        <dbReference type="EMBL" id="SUZ07915.1"/>
    </source>
</evidence>
<dbReference type="EMBL" id="KE373658">
    <property type="protein sequence ID" value="EPQ67312.1"/>
    <property type="molecule type" value="Genomic_DNA"/>
</dbReference>
<evidence type="ECO:0000256" key="1">
    <source>
        <dbReference type="SAM" id="MobiDB-lite"/>
    </source>
</evidence>
<proteinExistence type="predicted"/>
<name>A0A061HLP2_BLUGR</name>
<reference evidence="4" key="1">
    <citation type="journal article" date="2013" name="Nat. Genet.">
        <title>The wheat powdery mildew genome shows the unique evolution of an obligate biotroph.</title>
        <authorList>
            <person name="Wicker T."/>
            <person name="Oberhaensli S."/>
            <person name="Parlange F."/>
            <person name="Buchmann J.P."/>
            <person name="Shatalina M."/>
            <person name="Roffler S."/>
            <person name="Ben-David R."/>
            <person name="Dolezel J."/>
            <person name="Simkova H."/>
            <person name="Schulze-Lefert P."/>
            <person name="Spanu P.D."/>
            <person name="Bruggmann R."/>
            <person name="Amselem J."/>
            <person name="Quesneville H."/>
            <person name="Ver Loren van Themaat E."/>
            <person name="Paape T."/>
            <person name="Shimizu K.K."/>
            <person name="Keller B."/>
        </authorList>
    </citation>
    <scope>NUCLEOTIDE SEQUENCE [LARGE SCALE GENOMIC DNA]</scope>
    <source>
        <strain evidence="4">96224</strain>
    </source>
</reference>
<feature type="non-terminal residue" evidence="3">
    <location>
        <position position="79"/>
    </location>
</feature>
<dbReference type="HOGENOM" id="CLU_2605692_0_0_1"/>
<organism evidence="3">
    <name type="scientific">Blumeria graminis f. sp. tritici 96224</name>
    <dbReference type="NCBI Taxonomy" id="1268274"/>
    <lineage>
        <taxon>Eukaryota</taxon>
        <taxon>Fungi</taxon>
        <taxon>Dikarya</taxon>
        <taxon>Ascomycota</taxon>
        <taxon>Pezizomycotina</taxon>
        <taxon>Leotiomycetes</taxon>
        <taxon>Erysiphales</taxon>
        <taxon>Erysiphaceae</taxon>
        <taxon>Blumeria</taxon>
    </lineage>
</organism>
<dbReference type="EMBL" id="UIGY01000003">
    <property type="protein sequence ID" value="SUZ07915.1"/>
    <property type="molecule type" value="Genomic_DNA"/>
</dbReference>
<accession>A0A061HLP2</accession>
<dbReference type="Proteomes" id="UP000053110">
    <property type="component" value="Unassembled WGS sequence"/>
</dbReference>
<gene>
    <name evidence="2" type="ORF">BGT96224_Ac30061</name>
    <name evidence="3" type="ORF">BGT96224V2_LOCUS1100</name>
</gene>
<feature type="region of interest" description="Disordered" evidence="1">
    <location>
        <begin position="1"/>
        <end position="25"/>
    </location>
</feature>
<reference evidence="3" key="3">
    <citation type="submission" date="2018-07" db="EMBL/GenBank/DDBJ databases">
        <authorList>
            <person name="Quirk P.G."/>
            <person name="Krulwich T.A."/>
        </authorList>
    </citation>
    <scope>NUCLEOTIDE SEQUENCE</scope>
    <source>
        <strain evidence="3">96224</strain>
    </source>
</reference>
<reference evidence="2" key="2">
    <citation type="submission" date="2013-01" db="EMBL/GenBank/DDBJ databases">
        <title>The wheat powdery mildew genome reveals unique evolution of an obligate biotroph.</title>
        <authorList>
            <person name="Oberhaensli S."/>
            <person name="Wicker T."/>
            <person name="Keller B."/>
        </authorList>
    </citation>
    <scope>NUCLEOTIDE SEQUENCE</scope>
    <source>
        <strain evidence="2">96224</strain>
    </source>
</reference>
<dbReference type="AlphaFoldDB" id="A0A061HLP2"/>
<feature type="region of interest" description="Disordered" evidence="1">
    <location>
        <begin position="58"/>
        <end position="79"/>
    </location>
</feature>